<evidence type="ECO:0000313" key="3">
    <source>
        <dbReference type="Proteomes" id="UP001497644"/>
    </source>
</evidence>
<feature type="compositionally biased region" description="Basic and acidic residues" evidence="1">
    <location>
        <begin position="19"/>
        <end position="30"/>
    </location>
</feature>
<dbReference type="Proteomes" id="UP001497644">
    <property type="component" value="Chromosome 13"/>
</dbReference>
<feature type="compositionally biased region" description="Basic and acidic residues" evidence="1">
    <location>
        <begin position="38"/>
        <end position="47"/>
    </location>
</feature>
<protein>
    <submittedName>
        <fullName evidence="2">Uncharacterized protein</fullName>
    </submittedName>
</protein>
<feature type="region of interest" description="Disordered" evidence="1">
    <location>
        <begin position="19"/>
        <end position="56"/>
    </location>
</feature>
<sequence>MDNDIVRGCGRGMKNEWKKMERAAPAKRETTVVVEGETTPKKERENNGEFNMAPRGSFNHLIESPAYLGSPSRVVCTSRLDSSSLRRISPSKGPTIT</sequence>
<keyword evidence="3" id="KW-1185">Reference proteome</keyword>
<dbReference type="EMBL" id="OZ034836">
    <property type="protein sequence ID" value="CAL1677808.1"/>
    <property type="molecule type" value="Genomic_DNA"/>
</dbReference>
<name>A0AAV2NCS4_9HYME</name>
<organism evidence="2 3">
    <name type="scientific">Lasius platythorax</name>
    <dbReference type="NCBI Taxonomy" id="488582"/>
    <lineage>
        <taxon>Eukaryota</taxon>
        <taxon>Metazoa</taxon>
        <taxon>Ecdysozoa</taxon>
        <taxon>Arthropoda</taxon>
        <taxon>Hexapoda</taxon>
        <taxon>Insecta</taxon>
        <taxon>Pterygota</taxon>
        <taxon>Neoptera</taxon>
        <taxon>Endopterygota</taxon>
        <taxon>Hymenoptera</taxon>
        <taxon>Apocrita</taxon>
        <taxon>Aculeata</taxon>
        <taxon>Formicoidea</taxon>
        <taxon>Formicidae</taxon>
        <taxon>Formicinae</taxon>
        <taxon>Lasius</taxon>
        <taxon>Lasius</taxon>
    </lineage>
</organism>
<proteinExistence type="predicted"/>
<accession>A0AAV2NCS4</accession>
<reference evidence="2" key="1">
    <citation type="submission" date="2024-04" db="EMBL/GenBank/DDBJ databases">
        <authorList>
            <consortium name="Molecular Ecology Group"/>
        </authorList>
    </citation>
    <scope>NUCLEOTIDE SEQUENCE</scope>
</reference>
<gene>
    <name evidence="2" type="ORF">LPLAT_LOCUS3764</name>
</gene>
<dbReference type="AlphaFoldDB" id="A0AAV2NCS4"/>
<evidence type="ECO:0000256" key="1">
    <source>
        <dbReference type="SAM" id="MobiDB-lite"/>
    </source>
</evidence>
<evidence type="ECO:0000313" key="2">
    <source>
        <dbReference type="EMBL" id="CAL1677808.1"/>
    </source>
</evidence>